<dbReference type="Pfam" id="PF09783">
    <property type="entry name" value="Vac_ImportDeg"/>
    <property type="match status" value="1"/>
</dbReference>
<dbReference type="GO" id="GO:0045721">
    <property type="term" value="P:negative regulation of gluconeogenesis"/>
    <property type="evidence" value="ECO:0007669"/>
    <property type="project" value="TreeGrafter"/>
</dbReference>
<sequence>MHISGCCFISDLALHLPRASPSSDDDDLQGTLGTMIENPRTLRSRSLLILNRTKPQLLPLLFTKPYVPPKNEALSSRRPSTPPPVSMLTPRGGTSLPSMFAKLQTAALYLLKFEEPLLWKEQYFVNVGIDCGLTIVGFYYVCFSSSDGSITGFYYDPNSSLFQKLELKTTNERLAGFTFSSYQLQ</sequence>
<dbReference type="GO" id="GO:0005773">
    <property type="term" value="C:vacuole"/>
    <property type="evidence" value="ECO:0007669"/>
    <property type="project" value="GOC"/>
</dbReference>
<dbReference type="EMBL" id="JBBWWQ010000001">
    <property type="protein sequence ID" value="KAK8957871.1"/>
    <property type="molecule type" value="Genomic_DNA"/>
</dbReference>
<gene>
    <name evidence="2" type="ORF">KSP39_PZI001370</name>
</gene>
<evidence type="ECO:0000256" key="1">
    <source>
        <dbReference type="ARBA" id="ARBA00061469"/>
    </source>
</evidence>
<name>A0AAP0GGL4_9ASPA</name>
<proteinExistence type="inferred from homology"/>
<reference evidence="2 3" key="1">
    <citation type="journal article" date="2022" name="Nat. Plants">
        <title>Genomes of leafy and leafless Platanthera orchids illuminate the evolution of mycoheterotrophy.</title>
        <authorList>
            <person name="Li M.H."/>
            <person name="Liu K.W."/>
            <person name="Li Z."/>
            <person name="Lu H.C."/>
            <person name="Ye Q.L."/>
            <person name="Zhang D."/>
            <person name="Wang J.Y."/>
            <person name="Li Y.F."/>
            <person name="Zhong Z.M."/>
            <person name="Liu X."/>
            <person name="Yu X."/>
            <person name="Liu D.K."/>
            <person name="Tu X.D."/>
            <person name="Liu B."/>
            <person name="Hao Y."/>
            <person name="Liao X.Y."/>
            <person name="Jiang Y.T."/>
            <person name="Sun W.H."/>
            <person name="Chen J."/>
            <person name="Chen Y.Q."/>
            <person name="Ai Y."/>
            <person name="Zhai J.W."/>
            <person name="Wu S.S."/>
            <person name="Zhou Z."/>
            <person name="Hsiao Y.Y."/>
            <person name="Wu W.L."/>
            <person name="Chen Y.Y."/>
            <person name="Lin Y.F."/>
            <person name="Hsu J.L."/>
            <person name="Li C.Y."/>
            <person name="Wang Z.W."/>
            <person name="Zhao X."/>
            <person name="Zhong W.Y."/>
            <person name="Ma X.K."/>
            <person name="Ma L."/>
            <person name="Huang J."/>
            <person name="Chen G.Z."/>
            <person name="Huang M.Z."/>
            <person name="Huang L."/>
            <person name="Peng D.H."/>
            <person name="Luo Y.B."/>
            <person name="Zou S.Q."/>
            <person name="Chen S.P."/>
            <person name="Lan S."/>
            <person name="Tsai W.C."/>
            <person name="Van de Peer Y."/>
            <person name="Liu Z.J."/>
        </authorList>
    </citation>
    <scope>NUCLEOTIDE SEQUENCE [LARGE SCALE GENOMIC DNA]</scope>
    <source>
        <strain evidence="2">Lor287</strain>
    </source>
</reference>
<dbReference type="PANTHER" id="PTHR14534">
    <property type="entry name" value="VACUOLAR IMPORT AND DEGRADATION PROTEIN 24"/>
    <property type="match status" value="1"/>
</dbReference>
<dbReference type="GO" id="GO:0007039">
    <property type="term" value="P:protein catabolic process in the vacuole"/>
    <property type="evidence" value="ECO:0007669"/>
    <property type="project" value="TreeGrafter"/>
</dbReference>
<dbReference type="Proteomes" id="UP001418222">
    <property type="component" value="Unassembled WGS sequence"/>
</dbReference>
<dbReference type="AlphaFoldDB" id="A0AAP0GGL4"/>
<comment type="similarity">
    <text evidence="1">Belongs to the GID4/VID24 family.</text>
</comment>
<dbReference type="GO" id="GO:0034657">
    <property type="term" value="C:GID complex"/>
    <property type="evidence" value="ECO:0007669"/>
    <property type="project" value="TreeGrafter"/>
</dbReference>
<organism evidence="2 3">
    <name type="scientific">Platanthera zijinensis</name>
    <dbReference type="NCBI Taxonomy" id="2320716"/>
    <lineage>
        <taxon>Eukaryota</taxon>
        <taxon>Viridiplantae</taxon>
        <taxon>Streptophyta</taxon>
        <taxon>Embryophyta</taxon>
        <taxon>Tracheophyta</taxon>
        <taxon>Spermatophyta</taxon>
        <taxon>Magnoliopsida</taxon>
        <taxon>Liliopsida</taxon>
        <taxon>Asparagales</taxon>
        <taxon>Orchidaceae</taxon>
        <taxon>Orchidoideae</taxon>
        <taxon>Orchideae</taxon>
        <taxon>Orchidinae</taxon>
        <taxon>Platanthera</taxon>
    </lineage>
</organism>
<dbReference type="GO" id="GO:0043161">
    <property type="term" value="P:proteasome-mediated ubiquitin-dependent protein catabolic process"/>
    <property type="evidence" value="ECO:0007669"/>
    <property type="project" value="TreeGrafter"/>
</dbReference>
<evidence type="ECO:0000313" key="3">
    <source>
        <dbReference type="Proteomes" id="UP001418222"/>
    </source>
</evidence>
<evidence type="ECO:0000313" key="2">
    <source>
        <dbReference type="EMBL" id="KAK8957871.1"/>
    </source>
</evidence>
<dbReference type="GO" id="GO:0006623">
    <property type="term" value="P:protein targeting to vacuole"/>
    <property type="evidence" value="ECO:0007669"/>
    <property type="project" value="TreeGrafter"/>
</dbReference>
<accession>A0AAP0GGL4</accession>
<dbReference type="PANTHER" id="PTHR14534:SF3">
    <property type="entry name" value="GID COMPLEX SUBUNIT 4 HOMOLOG"/>
    <property type="match status" value="1"/>
</dbReference>
<protein>
    <submittedName>
        <fullName evidence="2">Uncharacterized protein</fullName>
    </submittedName>
</protein>
<comment type="caution">
    <text evidence="2">The sequence shown here is derived from an EMBL/GenBank/DDBJ whole genome shotgun (WGS) entry which is preliminary data.</text>
</comment>
<keyword evidence="3" id="KW-1185">Reference proteome</keyword>
<dbReference type="InterPro" id="IPR018618">
    <property type="entry name" value="GID4/10-like"/>
</dbReference>